<evidence type="ECO:0000256" key="1">
    <source>
        <dbReference type="SAM" id="Phobius"/>
    </source>
</evidence>
<dbReference type="STRING" id="1125847.NT26_4136"/>
<keyword evidence="1" id="KW-0472">Membrane</keyword>
<feature type="transmembrane region" description="Helical" evidence="1">
    <location>
        <begin position="21"/>
        <end position="40"/>
    </location>
</feature>
<keyword evidence="3" id="KW-1185">Reference proteome</keyword>
<protein>
    <submittedName>
        <fullName evidence="2">Uncharacterized protein</fullName>
    </submittedName>
</protein>
<dbReference type="EMBL" id="FO082820">
    <property type="protein sequence ID" value="CCF21858.1"/>
    <property type="molecule type" value="Genomic_DNA"/>
</dbReference>
<evidence type="ECO:0000313" key="2">
    <source>
        <dbReference type="EMBL" id="CCF21858.1"/>
    </source>
</evidence>
<proteinExistence type="predicted"/>
<dbReference type="AlphaFoldDB" id="L0NL81"/>
<keyword evidence="1" id="KW-1133">Transmembrane helix</keyword>
<name>L0NL81_9HYPH</name>
<sequence>MKSAKQERPLWAQASLSTVKGLLMFGIGLGLTLAAVTARWPCMRTSAMTFLMWRSLRTLSRRWCGTRDTVTP</sequence>
<accession>L0NL81</accession>
<evidence type="ECO:0000313" key="3">
    <source>
        <dbReference type="Proteomes" id="UP000010792"/>
    </source>
</evidence>
<dbReference type="KEGG" id="rht:NT26_4136"/>
<reference evidence="2 3" key="1">
    <citation type="journal article" date="2013" name="Genome Biol. Evol.">
        <title>Life in an arsenic-containing gold mine: genome and physiology of the autotrophic arsenite-oxidizing bacterium rhizobium sp. NT-26.</title>
        <authorList>
            <person name="Andres J."/>
            <person name="Arsene-Ploetze F."/>
            <person name="Barbe V."/>
            <person name="Brochier-Armanet C."/>
            <person name="Cleiss-Arnold J."/>
            <person name="Coppee J.Y."/>
            <person name="Dillies M.A."/>
            <person name="Geist"/>
            <person name="L"/>
            <person name="Joublin A."/>
            <person name="Koechler S."/>
            <person name="Lassalle F."/>
            <person name="Marchal M."/>
            <person name="Medigue C."/>
            <person name="Muller D."/>
            <person name="Nesme X."/>
            <person name="Plewniak F."/>
            <person name="Proux C."/>
            <person name="Ramirez-Bahena M.H."/>
            <person name="Schenowitz C."/>
            <person name="Sismeiro O."/>
            <person name="Vallenet D."/>
            <person name="Santini J.M."/>
            <person name="Bertin P.N."/>
        </authorList>
    </citation>
    <scope>NUCLEOTIDE SEQUENCE [LARGE SCALE GENOMIC DNA]</scope>
    <source>
        <strain evidence="2 3">NT-26</strain>
    </source>
</reference>
<organism evidence="2 3">
    <name type="scientific">Pseudorhizobium banfieldiae</name>
    <dbReference type="NCBI Taxonomy" id="1125847"/>
    <lineage>
        <taxon>Bacteria</taxon>
        <taxon>Pseudomonadati</taxon>
        <taxon>Pseudomonadota</taxon>
        <taxon>Alphaproteobacteria</taxon>
        <taxon>Hyphomicrobiales</taxon>
        <taxon>Rhizobiaceae</taxon>
        <taxon>Rhizobium/Agrobacterium group</taxon>
        <taxon>Pseudorhizobium</taxon>
    </lineage>
</organism>
<keyword evidence="1" id="KW-0812">Transmembrane</keyword>
<gene>
    <name evidence="2" type="ORF">NT26_4136</name>
</gene>
<dbReference type="Proteomes" id="UP000010792">
    <property type="component" value="Chromosome"/>
</dbReference>